<evidence type="ECO:0000313" key="10">
    <source>
        <dbReference type="Proteomes" id="UP000242881"/>
    </source>
</evidence>
<evidence type="ECO:0000256" key="4">
    <source>
        <dbReference type="ARBA" id="ARBA00022475"/>
    </source>
</evidence>
<evidence type="ECO:0000256" key="1">
    <source>
        <dbReference type="ARBA" id="ARBA00004651"/>
    </source>
</evidence>
<evidence type="ECO:0000256" key="8">
    <source>
        <dbReference type="SAM" id="Phobius"/>
    </source>
</evidence>
<dbReference type="GO" id="GO:0015385">
    <property type="term" value="F:sodium:proton antiporter activity"/>
    <property type="evidence" value="ECO:0007669"/>
    <property type="project" value="TreeGrafter"/>
</dbReference>
<comment type="caution">
    <text evidence="9">The sequence shown here is derived from an EMBL/GenBank/DDBJ whole genome shotgun (WGS) entry which is preliminary data.</text>
</comment>
<dbReference type="EMBL" id="PNIN01000058">
    <property type="protein sequence ID" value="PMP70085.1"/>
    <property type="molecule type" value="Genomic_DNA"/>
</dbReference>
<evidence type="ECO:0000256" key="5">
    <source>
        <dbReference type="ARBA" id="ARBA00022692"/>
    </source>
</evidence>
<evidence type="ECO:0000256" key="6">
    <source>
        <dbReference type="ARBA" id="ARBA00022989"/>
    </source>
</evidence>
<keyword evidence="6 8" id="KW-1133">Transmembrane helix</keyword>
<dbReference type="RefSeq" id="WP_424604862.1">
    <property type="nucleotide sequence ID" value="NZ_JBNAVA010000001.1"/>
</dbReference>
<reference evidence="9 10" key="1">
    <citation type="submission" date="2018-01" db="EMBL/GenBank/DDBJ databases">
        <title>Metagenomic assembled genomes from two thermal pools in the Uzon Caldera, Kamchatka, Russia.</title>
        <authorList>
            <person name="Wilkins L."/>
            <person name="Ettinger C."/>
        </authorList>
    </citation>
    <scope>NUCLEOTIDE SEQUENCE [LARGE SCALE GENOMIC DNA]</scope>
    <source>
        <strain evidence="9">ZAV-05</strain>
    </source>
</reference>
<keyword evidence="3" id="KW-0813">Transport</keyword>
<feature type="transmembrane region" description="Helical" evidence="8">
    <location>
        <begin position="6"/>
        <end position="24"/>
    </location>
</feature>
<feature type="transmembrane region" description="Helical" evidence="8">
    <location>
        <begin position="60"/>
        <end position="78"/>
    </location>
</feature>
<evidence type="ECO:0000256" key="2">
    <source>
        <dbReference type="ARBA" id="ARBA00009212"/>
    </source>
</evidence>
<gene>
    <name evidence="9" type="ORF">C0187_05930</name>
</gene>
<dbReference type="Proteomes" id="UP000242881">
    <property type="component" value="Unassembled WGS sequence"/>
</dbReference>
<evidence type="ECO:0000256" key="7">
    <source>
        <dbReference type="ARBA" id="ARBA00023136"/>
    </source>
</evidence>
<comment type="similarity">
    <text evidence="2">Belongs to the CPA3 antiporters (TC 2.A.63) subunit F family.</text>
</comment>
<proteinExistence type="inferred from homology"/>
<dbReference type="Pfam" id="PF04066">
    <property type="entry name" value="MrpF_PhaF"/>
    <property type="match status" value="1"/>
</dbReference>
<accession>A0A2J6WI77</accession>
<dbReference type="PANTHER" id="PTHR34702:SF1">
    <property type="entry name" value="NA(+)_H(+) ANTIPORTER SUBUNIT F"/>
    <property type="match status" value="1"/>
</dbReference>
<protein>
    <submittedName>
        <fullName evidence="9">Cation:proton antiporter</fullName>
    </submittedName>
</protein>
<evidence type="ECO:0000256" key="3">
    <source>
        <dbReference type="ARBA" id="ARBA00022448"/>
    </source>
</evidence>
<keyword evidence="4" id="KW-1003">Cell membrane</keyword>
<organism evidence="9 10">
    <name type="scientific">Calditerrivibrio nitroreducens</name>
    <dbReference type="NCBI Taxonomy" id="477976"/>
    <lineage>
        <taxon>Bacteria</taxon>
        <taxon>Pseudomonadati</taxon>
        <taxon>Deferribacterota</taxon>
        <taxon>Deferribacteres</taxon>
        <taxon>Deferribacterales</taxon>
        <taxon>Calditerrivibrionaceae</taxon>
    </lineage>
</organism>
<keyword evidence="7 8" id="KW-0472">Membrane</keyword>
<comment type="subcellular location">
    <subcellularLocation>
        <location evidence="1">Cell membrane</location>
        <topology evidence="1">Multi-pass membrane protein</topology>
    </subcellularLocation>
</comment>
<evidence type="ECO:0000313" key="9">
    <source>
        <dbReference type="EMBL" id="PMP70085.1"/>
    </source>
</evidence>
<dbReference type="AlphaFoldDB" id="A0A2J6WI77"/>
<feature type="transmembrane region" description="Helical" evidence="8">
    <location>
        <begin position="36"/>
        <end position="54"/>
    </location>
</feature>
<dbReference type="GO" id="GO:0005886">
    <property type="term" value="C:plasma membrane"/>
    <property type="evidence" value="ECO:0007669"/>
    <property type="project" value="UniProtKB-SubCell"/>
</dbReference>
<sequence length="87" mass="9849">MSIVLKISMVIILLASFFSLYRLIKGPTFFDRVLTVNLIGTKVVVLLVLIDFLYDRPEFVDISLAYALINFVGTIAILKLKEKGRLD</sequence>
<dbReference type="PANTHER" id="PTHR34702">
    <property type="entry name" value="NA(+)/H(+) ANTIPORTER SUBUNIT F1"/>
    <property type="match status" value="1"/>
</dbReference>
<name>A0A2J6WI77_9BACT</name>
<keyword evidence="5 8" id="KW-0812">Transmembrane</keyword>
<dbReference type="InterPro" id="IPR007208">
    <property type="entry name" value="MrpF/PhaF-like"/>
</dbReference>